<dbReference type="GO" id="GO:0005524">
    <property type="term" value="F:ATP binding"/>
    <property type="evidence" value="ECO:0007669"/>
    <property type="project" value="InterPro"/>
</dbReference>
<dbReference type="Pfam" id="PF00531">
    <property type="entry name" value="Death"/>
    <property type="match status" value="1"/>
</dbReference>
<dbReference type="EMBL" id="LR789740">
    <property type="protein sequence ID" value="CAB3265602.1"/>
    <property type="molecule type" value="mRNA"/>
</dbReference>
<dbReference type="SUPFAM" id="SSF56112">
    <property type="entry name" value="Protein kinase-like (PK-like)"/>
    <property type="match status" value="1"/>
</dbReference>
<evidence type="ECO:0000259" key="2">
    <source>
        <dbReference type="PROSITE" id="PS50011"/>
    </source>
</evidence>
<feature type="compositionally biased region" description="Polar residues" evidence="1">
    <location>
        <begin position="649"/>
        <end position="667"/>
    </location>
</feature>
<feature type="region of interest" description="Disordered" evidence="1">
    <location>
        <begin position="648"/>
        <end position="668"/>
    </location>
</feature>
<feature type="domain" description="Death" evidence="3">
    <location>
        <begin position="762"/>
        <end position="834"/>
    </location>
</feature>
<feature type="region of interest" description="Disordered" evidence="1">
    <location>
        <begin position="389"/>
        <end position="432"/>
    </location>
</feature>
<name>A0A6F9DQ75_9ASCI</name>
<dbReference type="Gene3D" id="1.10.510.10">
    <property type="entry name" value="Transferase(Phosphotransferase) domain 1"/>
    <property type="match status" value="1"/>
</dbReference>
<sequence>MAYFSGEGDDFELTQIAYREFTDKKVLEEGQHCIIYSARHPTFGSCCLRIFSKFFLARDAMSGRLVREVNALGRLQHKNIIEIWGYVMENTRLAQIQPLMPHGSLEDTLQRITIPWALKVRISHEIAEAVCFLHEQNPQIVHKRLKSSNVLLDKDFVVKICDILMTKSDAWMMQATQAKDITDRQKQARGDRSMFERPGWVIAHVPPENIRNINHKPTPAYDVFSFGVILWELMANAKPYPGLKTDRVYHMVSEGQILTEEQIKPDRPQFLRDVMVSTFTLQPEQRPMLHALKDTIRRNMDLAAAERDTRLCQDQYQEYLRRRREQKEARLAAEQAAILAAHDRPAPMPQQQPLFAVPVPIRDEVVQRGIHAQVSCTTEVFAPAQVAAPESEMDEDNNHPGVQAPQPRIAQPTPTILVNPDPQPQPRPPLQPARARQVVAQATPTIYVDLSSLNQPSSNQAPGNIGATAPALNRTQPRGLIAQPTPTICVNPNPMEVGQSSANGNNPAPANNQSQRRNIIAQPTPTILVNPNPNFMEVGQSSASGESPEPANNQPRRHNQIAQPTPTILVNPNPMDVAQPANGESPEPANNQSHRRNPIAQPTPTILVNPNPVEAPAVGEQAQAPVEAPPEQLSLIAEETPSMLRDLQSPDSSLVQNNNDESISESEPMQIVGESAAEGDCATPFSEMPGLNTPGRVGFSTSIPHAGSSTHVNVVVNQPPAESGNFRPLAPQDSIPDFQAIPASDSQRAMTTVDADLVAVNIGHKWKRMARNMSLPEGSIDAINHDYDRDGLYEKAFQTIKRWETIQGSQVPVGRLAHVLWNIGESAIAFKLQP</sequence>
<dbReference type="PROSITE" id="PS50017">
    <property type="entry name" value="DEATH_DOMAIN"/>
    <property type="match status" value="1"/>
</dbReference>
<dbReference type="InterPro" id="IPR011009">
    <property type="entry name" value="Kinase-like_dom_sf"/>
</dbReference>
<dbReference type="PANTHER" id="PTHR44329:SF6">
    <property type="entry name" value="RECEPTOR-INTERACTING SERINE_THREONINE-PROTEIN KINASE 1"/>
    <property type="match status" value="1"/>
</dbReference>
<keyword evidence="4" id="KW-0675">Receptor</keyword>
<dbReference type="Gene3D" id="1.10.533.10">
    <property type="entry name" value="Death Domain, Fas"/>
    <property type="match status" value="1"/>
</dbReference>
<accession>A0A6F9DQ75</accession>
<proteinExistence type="evidence at transcript level"/>
<dbReference type="GO" id="GO:0031349">
    <property type="term" value="P:positive regulation of defense response"/>
    <property type="evidence" value="ECO:0007669"/>
    <property type="project" value="UniProtKB-ARBA"/>
</dbReference>
<feature type="compositionally biased region" description="Pro residues" evidence="1">
    <location>
        <begin position="421"/>
        <end position="431"/>
    </location>
</feature>
<dbReference type="InterPro" id="IPR011029">
    <property type="entry name" value="DEATH-like_dom_sf"/>
</dbReference>
<dbReference type="InterPro" id="IPR001245">
    <property type="entry name" value="Ser-Thr/Tyr_kinase_cat_dom"/>
</dbReference>
<dbReference type="SUPFAM" id="SSF47986">
    <property type="entry name" value="DEATH domain"/>
    <property type="match status" value="1"/>
</dbReference>
<keyword evidence="4" id="KW-0418">Kinase</keyword>
<gene>
    <name evidence="4" type="primary">Ripk1-009</name>
</gene>
<feature type="domain" description="Protein kinase" evidence="2">
    <location>
        <begin position="21"/>
        <end position="302"/>
    </location>
</feature>
<protein>
    <submittedName>
        <fullName evidence="4">Receptor-interacting serine/threonine-protein kinase 1-like</fullName>
    </submittedName>
</protein>
<dbReference type="InterPro" id="IPR000488">
    <property type="entry name" value="Death_dom"/>
</dbReference>
<dbReference type="AlphaFoldDB" id="A0A6F9DQ75"/>
<dbReference type="PANTHER" id="PTHR44329">
    <property type="entry name" value="SERINE/THREONINE-PROTEIN KINASE TNNI3K-RELATED"/>
    <property type="match status" value="1"/>
</dbReference>
<dbReference type="GO" id="GO:0043123">
    <property type="term" value="P:positive regulation of canonical NF-kappaB signal transduction"/>
    <property type="evidence" value="ECO:0007669"/>
    <property type="project" value="UniProtKB-ARBA"/>
</dbReference>
<reference evidence="4" key="1">
    <citation type="submission" date="2020-04" db="EMBL/GenBank/DDBJ databases">
        <authorList>
            <person name="Neveu A P."/>
        </authorList>
    </citation>
    <scope>NUCLEOTIDE SEQUENCE</scope>
    <source>
        <tissue evidence="4">Whole embryo</tissue>
    </source>
</reference>
<dbReference type="PROSITE" id="PS50011">
    <property type="entry name" value="PROTEIN_KINASE_DOM"/>
    <property type="match status" value="1"/>
</dbReference>
<dbReference type="GO" id="GO:0004706">
    <property type="term" value="F:JUN kinase kinase kinase activity"/>
    <property type="evidence" value="ECO:0007669"/>
    <property type="project" value="TreeGrafter"/>
</dbReference>
<feature type="region of interest" description="Disordered" evidence="1">
    <location>
        <begin position="525"/>
        <end position="603"/>
    </location>
</feature>
<organism evidence="4">
    <name type="scientific">Phallusia mammillata</name>
    <dbReference type="NCBI Taxonomy" id="59560"/>
    <lineage>
        <taxon>Eukaryota</taxon>
        <taxon>Metazoa</taxon>
        <taxon>Chordata</taxon>
        <taxon>Tunicata</taxon>
        <taxon>Ascidiacea</taxon>
        <taxon>Phlebobranchia</taxon>
        <taxon>Ascidiidae</taxon>
        <taxon>Phallusia</taxon>
    </lineage>
</organism>
<feature type="compositionally biased region" description="Polar residues" evidence="1">
    <location>
        <begin position="525"/>
        <end position="570"/>
    </location>
</feature>
<keyword evidence="4" id="KW-0808">Transferase</keyword>
<dbReference type="InterPro" id="IPR051681">
    <property type="entry name" value="Ser/Thr_Kinases-Pseudokinases"/>
</dbReference>
<dbReference type="Pfam" id="PF07714">
    <property type="entry name" value="PK_Tyr_Ser-Thr"/>
    <property type="match status" value="1"/>
</dbReference>
<evidence type="ECO:0000256" key="1">
    <source>
        <dbReference type="SAM" id="MobiDB-lite"/>
    </source>
</evidence>
<evidence type="ECO:0000313" key="4">
    <source>
        <dbReference type="EMBL" id="CAB3265602.1"/>
    </source>
</evidence>
<dbReference type="InterPro" id="IPR000719">
    <property type="entry name" value="Prot_kinase_dom"/>
</dbReference>
<evidence type="ECO:0000259" key="3">
    <source>
        <dbReference type="PROSITE" id="PS50017"/>
    </source>
</evidence>